<dbReference type="PROSITE" id="PS50206">
    <property type="entry name" value="RHODANESE_3"/>
    <property type="match status" value="1"/>
</dbReference>
<dbReference type="PANTHER" id="PTHR43031:SF18">
    <property type="entry name" value="RHODANESE-RELATED SULFURTRANSFERASES"/>
    <property type="match status" value="1"/>
</dbReference>
<keyword evidence="4" id="KW-1185">Reference proteome</keyword>
<feature type="transmembrane region" description="Helical" evidence="1">
    <location>
        <begin position="6"/>
        <end position="27"/>
    </location>
</feature>
<gene>
    <name evidence="3" type="ORF">C5L23_001403</name>
</gene>
<comment type="caution">
    <text evidence="3">The sequence shown here is derived from an EMBL/GenBank/DDBJ whole genome shotgun (WGS) entry which is preliminary data.</text>
</comment>
<dbReference type="SUPFAM" id="SSF52821">
    <property type="entry name" value="Rhodanese/Cell cycle control phosphatase"/>
    <property type="match status" value="1"/>
</dbReference>
<feature type="domain" description="Rhodanese" evidence="2">
    <location>
        <begin position="44"/>
        <end position="130"/>
    </location>
</feature>
<keyword evidence="1" id="KW-0812">Transmembrane</keyword>
<name>A0A4R5N716_9LACO</name>
<sequence>MNIIWMVIYLALAWILVSVASWGWMYLSARMNAQLLKSEAFETQSNDGQIIDVRDKEPYKRSHILGARNIPAINFSQGKAGLRKDKQIFLYDDNMRNAARAAKLLKKQGYKKDNLYILRSGFDQYTGKKTK</sequence>
<reference evidence="3 4" key="1">
    <citation type="journal article" date="2019" name="Appl. Microbiol. Biotechnol.">
        <title>Uncovering carbohydrate metabolism through a genotype-phenotype association study of 56 lactic acid bacteria genomes.</title>
        <authorList>
            <person name="Buron-Moles G."/>
            <person name="Chailyan A."/>
            <person name="Dolejs I."/>
            <person name="Forster J."/>
            <person name="Miks M.H."/>
        </authorList>
    </citation>
    <scope>NUCLEOTIDE SEQUENCE [LARGE SCALE GENOMIC DNA]</scope>
    <source>
        <strain evidence="3 4">ATCC 700006</strain>
    </source>
</reference>
<dbReference type="CDD" id="cd00158">
    <property type="entry name" value="RHOD"/>
    <property type="match status" value="1"/>
</dbReference>
<dbReference type="STRING" id="907931.GCA_000165675_00714"/>
<keyword evidence="1" id="KW-1133">Transmembrane helix</keyword>
<accession>A0A4R5N716</accession>
<evidence type="ECO:0000313" key="4">
    <source>
        <dbReference type="Proteomes" id="UP000295681"/>
    </source>
</evidence>
<dbReference type="SMART" id="SM00450">
    <property type="entry name" value="RHOD"/>
    <property type="match status" value="1"/>
</dbReference>
<dbReference type="Gene3D" id="3.40.250.10">
    <property type="entry name" value="Rhodanese-like domain"/>
    <property type="match status" value="1"/>
</dbReference>
<evidence type="ECO:0000256" key="1">
    <source>
        <dbReference type="SAM" id="Phobius"/>
    </source>
</evidence>
<organism evidence="3 4">
    <name type="scientific">Leuconostoc fallax</name>
    <dbReference type="NCBI Taxonomy" id="1251"/>
    <lineage>
        <taxon>Bacteria</taxon>
        <taxon>Bacillati</taxon>
        <taxon>Bacillota</taxon>
        <taxon>Bacilli</taxon>
        <taxon>Lactobacillales</taxon>
        <taxon>Lactobacillaceae</taxon>
        <taxon>Leuconostoc</taxon>
    </lineage>
</organism>
<dbReference type="InterPro" id="IPR001763">
    <property type="entry name" value="Rhodanese-like_dom"/>
</dbReference>
<dbReference type="EMBL" id="PUFI01000015">
    <property type="protein sequence ID" value="TDG67604.1"/>
    <property type="molecule type" value="Genomic_DNA"/>
</dbReference>
<evidence type="ECO:0000313" key="3">
    <source>
        <dbReference type="EMBL" id="TDG67604.1"/>
    </source>
</evidence>
<evidence type="ECO:0000259" key="2">
    <source>
        <dbReference type="PROSITE" id="PS50206"/>
    </source>
</evidence>
<dbReference type="Proteomes" id="UP000295681">
    <property type="component" value="Unassembled WGS sequence"/>
</dbReference>
<proteinExistence type="predicted"/>
<dbReference type="PANTHER" id="PTHR43031">
    <property type="entry name" value="FAD-DEPENDENT OXIDOREDUCTASE"/>
    <property type="match status" value="1"/>
</dbReference>
<dbReference type="RefSeq" id="WP_010008011.1">
    <property type="nucleotide sequence ID" value="NZ_JAGYGP010000001.1"/>
</dbReference>
<dbReference type="InterPro" id="IPR050229">
    <property type="entry name" value="GlpE_sulfurtransferase"/>
</dbReference>
<dbReference type="AlphaFoldDB" id="A0A4R5N716"/>
<keyword evidence="1" id="KW-0472">Membrane</keyword>
<dbReference type="InterPro" id="IPR036873">
    <property type="entry name" value="Rhodanese-like_dom_sf"/>
</dbReference>
<dbReference type="Pfam" id="PF00581">
    <property type="entry name" value="Rhodanese"/>
    <property type="match status" value="1"/>
</dbReference>
<protein>
    <recommendedName>
        <fullName evidence="2">Rhodanese domain-containing protein</fullName>
    </recommendedName>
</protein>